<evidence type="ECO:0000256" key="6">
    <source>
        <dbReference type="ARBA" id="ARBA00023136"/>
    </source>
</evidence>
<dbReference type="InterPro" id="IPR011011">
    <property type="entry name" value="Znf_FYVE_PHD"/>
</dbReference>
<evidence type="ECO:0000256" key="3">
    <source>
        <dbReference type="ARBA" id="ARBA00022753"/>
    </source>
</evidence>
<evidence type="ECO:0000256" key="7">
    <source>
        <dbReference type="ARBA" id="ARBA00077223"/>
    </source>
</evidence>
<feature type="region of interest" description="Disordered" evidence="9">
    <location>
        <begin position="271"/>
        <end position="345"/>
    </location>
</feature>
<dbReference type="Pfam" id="PF01363">
    <property type="entry name" value="FYVE"/>
    <property type="match status" value="1"/>
</dbReference>
<keyword evidence="3" id="KW-0967">Endosome</keyword>
<protein>
    <recommendedName>
        <fullName evidence="7">Phosphatidylinositol 3-phosphate 5-kinase type III</fullName>
    </recommendedName>
</protein>
<sequence>MDKGDCNRTLCEIVGLLKSWLPWRSEPAALTSLAVSRDFWMPDQSCRVCYECDCQFTLINRRHHCRLCGRVFCGKCTANSIPLATSDLRTPREEWERIRVSNYCFSQWELGDGGTHLSNIPGISTSSSETSLLSSKTITTANSSTLGSMPGLVGPYQRVKRGSDVSLHGVSSKEQGKETSRSNSFIAMDVKTGYPDPFRLCPFKTLLARPCAYQTDTETSHSPQANKYYGPMEYEEMNPCKHLSFETTSDQKSVSGSPLIHQCLESVIGEGSEQFQKKDESDESDECEAPSPPDISDDQVAEPVDFESNGLLWVPPDPENEEDERESSLFDEEDNEGDASGAWGYLRPSTSFGSGEFRTEDRTSEEHKKTMKNVVDGHFRALLAKLLQVDNLPVSDEEGKEGWLEIITSLSWEAANFQEKVEGWILVAMSK</sequence>
<dbReference type="PANTHER" id="PTHR45748:SF7">
    <property type="entry name" value="1-PHOSPHATIDYLINOSITOL 3-PHOSPHATE 5-KINASE-RELATED"/>
    <property type="match status" value="1"/>
</dbReference>
<dbReference type="Gene3D" id="3.30.40.10">
    <property type="entry name" value="Zinc/RING finger domain, C3HC4 (zinc finger)"/>
    <property type="match status" value="1"/>
</dbReference>
<dbReference type="InterPro" id="IPR017455">
    <property type="entry name" value="Znf_FYVE-rel"/>
</dbReference>
<proteinExistence type="predicted"/>
<dbReference type="PANTHER" id="PTHR45748">
    <property type="entry name" value="1-PHOSPHATIDYLINOSITOL 3-PHOSPHATE 5-KINASE-RELATED"/>
    <property type="match status" value="1"/>
</dbReference>
<dbReference type="AlphaFoldDB" id="A0A816S2F5"/>
<dbReference type="SMART" id="SM00064">
    <property type="entry name" value="FYVE"/>
    <property type="match status" value="1"/>
</dbReference>
<dbReference type="PROSITE" id="PS50178">
    <property type="entry name" value="ZF_FYVE"/>
    <property type="match status" value="1"/>
</dbReference>
<dbReference type="GO" id="GO:0010008">
    <property type="term" value="C:endosome membrane"/>
    <property type="evidence" value="ECO:0007669"/>
    <property type="project" value="UniProtKB-SubCell"/>
</dbReference>
<evidence type="ECO:0000259" key="10">
    <source>
        <dbReference type="PROSITE" id="PS50178"/>
    </source>
</evidence>
<evidence type="ECO:0000256" key="1">
    <source>
        <dbReference type="ARBA" id="ARBA00004608"/>
    </source>
</evidence>
<evidence type="ECO:0000256" key="9">
    <source>
        <dbReference type="SAM" id="MobiDB-lite"/>
    </source>
</evidence>
<gene>
    <name evidence="11" type="ORF">DARMORV10_C01P49260.1</name>
</gene>
<organism evidence="11">
    <name type="scientific">Brassica napus</name>
    <name type="common">Rape</name>
    <dbReference type="NCBI Taxonomy" id="3708"/>
    <lineage>
        <taxon>Eukaryota</taxon>
        <taxon>Viridiplantae</taxon>
        <taxon>Streptophyta</taxon>
        <taxon>Embryophyta</taxon>
        <taxon>Tracheophyta</taxon>
        <taxon>Spermatophyta</taxon>
        <taxon>Magnoliopsida</taxon>
        <taxon>eudicotyledons</taxon>
        <taxon>Gunneridae</taxon>
        <taxon>Pentapetalae</taxon>
        <taxon>rosids</taxon>
        <taxon>malvids</taxon>
        <taxon>Brassicales</taxon>
        <taxon>Brassicaceae</taxon>
        <taxon>Brassiceae</taxon>
        <taxon>Brassica</taxon>
    </lineage>
</organism>
<evidence type="ECO:0000256" key="5">
    <source>
        <dbReference type="ARBA" id="ARBA00022833"/>
    </source>
</evidence>
<reference evidence="11" key="1">
    <citation type="submission" date="2021-01" db="EMBL/GenBank/DDBJ databases">
        <authorList>
            <consortium name="Genoscope - CEA"/>
            <person name="William W."/>
        </authorList>
    </citation>
    <scope>NUCLEOTIDE SEQUENCE</scope>
</reference>
<dbReference type="Proteomes" id="UP001295469">
    <property type="component" value="Chromosome C01"/>
</dbReference>
<dbReference type="SUPFAM" id="SSF57903">
    <property type="entry name" value="FYVE/PHD zinc finger"/>
    <property type="match status" value="1"/>
</dbReference>
<accession>A0A816S2F5</accession>
<feature type="domain" description="FYVE-type" evidence="10">
    <location>
        <begin position="43"/>
        <end position="109"/>
    </location>
</feature>
<dbReference type="InterPro" id="IPR000306">
    <property type="entry name" value="Znf_FYVE"/>
</dbReference>
<evidence type="ECO:0000256" key="8">
    <source>
        <dbReference type="PROSITE-ProRule" id="PRU00091"/>
    </source>
</evidence>
<keyword evidence="2" id="KW-0479">Metal-binding</keyword>
<comment type="subcellular location">
    <subcellularLocation>
        <location evidence="1">Endosome membrane</location>
    </subcellularLocation>
</comment>
<evidence type="ECO:0000256" key="2">
    <source>
        <dbReference type="ARBA" id="ARBA00022723"/>
    </source>
</evidence>
<dbReference type="FunFam" id="3.30.40.10:FF:000384">
    <property type="entry name" value="1-phosphatidylinositol-3-phosphate 5-kinase FAB1B"/>
    <property type="match status" value="1"/>
</dbReference>
<name>A0A816S2F5_BRANA</name>
<keyword evidence="5" id="KW-0862">Zinc</keyword>
<keyword evidence="4 8" id="KW-0863">Zinc-finger</keyword>
<dbReference type="InterPro" id="IPR013083">
    <property type="entry name" value="Znf_RING/FYVE/PHD"/>
</dbReference>
<feature type="compositionally biased region" description="Acidic residues" evidence="9">
    <location>
        <begin position="318"/>
        <end position="337"/>
    </location>
</feature>
<dbReference type="EMBL" id="HG994365">
    <property type="protein sequence ID" value="CAF2078733.1"/>
    <property type="molecule type" value="Genomic_DNA"/>
</dbReference>
<evidence type="ECO:0000256" key="4">
    <source>
        <dbReference type="ARBA" id="ARBA00022771"/>
    </source>
</evidence>
<keyword evidence="6" id="KW-0472">Membrane</keyword>
<evidence type="ECO:0000313" key="11">
    <source>
        <dbReference type="EMBL" id="CAF2078733.1"/>
    </source>
</evidence>
<dbReference type="GO" id="GO:0008270">
    <property type="term" value="F:zinc ion binding"/>
    <property type="evidence" value="ECO:0007669"/>
    <property type="project" value="UniProtKB-KW"/>
</dbReference>
<feature type="region of interest" description="Disordered" evidence="9">
    <location>
        <begin position="163"/>
        <end position="182"/>
    </location>
</feature>